<gene>
    <name evidence="2" type="ORF">FPL14_13105</name>
</gene>
<feature type="transmembrane region" description="Helical" evidence="1">
    <location>
        <begin position="41"/>
        <end position="59"/>
    </location>
</feature>
<dbReference type="KEGG" id="cchl:FPL14_13105"/>
<name>A0A7G5BYJ5_9BACL</name>
<reference evidence="2 3" key="1">
    <citation type="submission" date="2019-07" db="EMBL/GenBank/DDBJ databases">
        <authorList>
            <person name="Kim J.K."/>
            <person name="Cheong H.-M."/>
            <person name="Choi Y."/>
            <person name="Hwang K.J."/>
            <person name="Lee S."/>
            <person name="Choi C."/>
        </authorList>
    </citation>
    <scope>NUCLEOTIDE SEQUENCE [LARGE SCALE GENOMIC DNA]</scope>
    <source>
        <strain evidence="2 3">KS 22</strain>
    </source>
</reference>
<evidence type="ECO:0000313" key="3">
    <source>
        <dbReference type="Proteomes" id="UP000515679"/>
    </source>
</evidence>
<organism evidence="2 3">
    <name type="scientific">Cohnella cholangitidis</name>
    <dbReference type="NCBI Taxonomy" id="2598458"/>
    <lineage>
        <taxon>Bacteria</taxon>
        <taxon>Bacillati</taxon>
        <taxon>Bacillota</taxon>
        <taxon>Bacilli</taxon>
        <taxon>Bacillales</taxon>
        <taxon>Paenibacillaceae</taxon>
        <taxon>Cohnella</taxon>
    </lineage>
</organism>
<feature type="transmembrane region" description="Helical" evidence="1">
    <location>
        <begin position="71"/>
        <end position="91"/>
    </location>
</feature>
<keyword evidence="1" id="KW-0812">Transmembrane</keyword>
<sequence length="130" mass="14291">MRTKILLTSSAIFMAVLGMLSTFMPQEILEYYGSYREGEKFVVPAVQIAGALYLGFAILNWTARASLIGGIYNRPIALGNFLHFAMIALVLLKELKSNHGVEIVAGALIYSAFAVWFGLVLFARARQTGK</sequence>
<keyword evidence="1" id="KW-1133">Transmembrane helix</keyword>
<protein>
    <submittedName>
        <fullName evidence="2">Uncharacterized protein</fullName>
    </submittedName>
</protein>
<evidence type="ECO:0000313" key="2">
    <source>
        <dbReference type="EMBL" id="QMV42029.1"/>
    </source>
</evidence>
<accession>A0A7G5BYJ5</accession>
<keyword evidence="1" id="KW-0472">Membrane</keyword>
<dbReference type="RefSeq" id="WP_182303430.1">
    <property type="nucleotide sequence ID" value="NZ_CP041969.1"/>
</dbReference>
<dbReference type="EMBL" id="CP041969">
    <property type="protein sequence ID" value="QMV42029.1"/>
    <property type="molecule type" value="Genomic_DNA"/>
</dbReference>
<feature type="transmembrane region" description="Helical" evidence="1">
    <location>
        <begin position="103"/>
        <end position="123"/>
    </location>
</feature>
<dbReference type="AlphaFoldDB" id="A0A7G5BYJ5"/>
<proteinExistence type="predicted"/>
<dbReference type="Proteomes" id="UP000515679">
    <property type="component" value="Chromosome"/>
</dbReference>
<evidence type="ECO:0000256" key="1">
    <source>
        <dbReference type="SAM" id="Phobius"/>
    </source>
</evidence>
<keyword evidence="3" id="KW-1185">Reference proteome</keyword>